<evidence type="ECO:0000259" key="3">
    <source>
        <dbReference type="Pfam" id="PF23317"/>
    </source>
</evidence>
<dbReference type="OrthoDB" id="2373987at2759"/>
<feature type="domain" description="Calcium channel YVC1-like C-terminal transmembrane" evidence="3">
    <location>
        <begin position="4"/>
        <end position="61"/>
    </location>
</feature>
<sequence length="273" mass="29737">MLIVKSDALFSYQPPFNLLAFLILKPASFILSPRALHTTNVFLIKLTSLPILIVIGIYERYFAAGQRFAETGRTTAHTLFNSLPRQIKHMPLVEALVGSSSTDLYEALFEVELTSELDPFEGSDVEDEVTGLRSFASRESFSSARAGVDAGAGRERGGRSRTPTTPRRRNLPSVGPSSPSVTVNPPMPDALEVPGGGNGSNLSPLAMLFGSRMSTAVEGQAAASRAEAAARRVEMMLDDMKGLPVQRLKDEMKDLQVRVFLLFLFIGDWCVTD</sequence>
<feature type="region of interest" description="Disordered" evidence="1">
    <location>
        <begin position="145"/>
        <end position="191"/>
    </location>
</feature>
<feature type="compositionally biased region" description="Low complexity" evidence="1">
    <location>
        <begin position="172"/>
        <end position="184"/>
    </location>
</feature>
<accession>A0A9P7FWW7</accession>
<feature type="transmembrane region" description="Helical" evidence="2">
    <location>
        <begin position="42"/>
        <end position="58"/>
    </location>
</feature>
<evidence type="ECO:0000256" key="2">
    <source>
        <dbReference type="SAM" id="Phobius"/>
    </source>
</evidence>
<dbReference type="PANTHER" id="PTHR35859">
    <property type="entry name" value="NONSELECTIVE CATION CHANNEL PROTEIN"/>
    <property type="match status" value="1"/>
</dbReference>
<name>A0A9P7FWW7_9AGAR</name>
<proteinExistence type="predicted"/>
<gene>
    <name evidence="4" type="ORF">H0H81_006950</name>
</gene>
<evidence type="ECO:0000313" key="5">
    <source>
        <dbReference type="Proteomes" id="UP000717328"/>
    </source>
</evidence>
<keyword evidence="2" id="KW-0472">Membrane</keyword>
<protein>
    <recommendedName>
        <fullName evidence="3">Calcium channel YVC1-like C-terminal transmembrane domain-containing protein</fullName>
    </recommendedName>
</protein>
<keyword evidence="2" id="KW-1133">Transmembrane helix</keyword>
<dbReference type="PANTHER" id="PTHR35859:SF1">
    <property type="entry name" value="NONSELECTIVE CATION CHANNEL PROTEIN"/>
    <property type="match status" value="1"/>
</dbReference>
<reference evidence="4" key="2">
    <citation type="submission" date="2021-10" db="EMBL/GenBank/DDBJ databases">
        <title>Phylogenomics reveals ancestral predisposition of the termite-cultivated fungus Termitomyces towards a domesticated lifestyle.</title>
        <authorList>
            <person name="Auxier B."/>
            <person name="Grum-Grzhimaylo A."/>
            <person name="Cardenas M.E."/>
            <person name="Lodge J.D."/>
            <person name="Laessoe T."/>
            <person name="Pedersen O."/>
            <person name="Smith M.E."/>
            <person name="Kuyper T.W."/>
            <person name="Franco-Molano E.A."/>
            <person name="Baroni T.J."/>
            <person name="Aanen D.K."/>
        </authorList>
    </citation>
    <scope>NUCLEOTIDE SEQUENCE</scope>
    <source>
        <strain evidence="4">D49</strain>
    </source>
</reference>
<dbReference type="AlphaFoldDB" id="A0A9P7FWW7"/>
<evidence type="ECO:0000313" key="4">
    <source>
        <dbReference type="EMBL" id="KAG5636760.1"/>
    </source>
</evidence>
<keyword evidence="5" id="KW-1185">Reference proteome</keyword>
<evidence type="ECO:0000256" key="1">
    <source>
        <dbReference type="SAM" id="MobiDB-lite"/>
    </source>
</evidence>
<keyword evidence="2" id="KW-0812">Transmembrane</keyword>
<dbReference type="Pfam" id="PF23317">
    <property type="entry name" value="YVC1_C"/>
    <property type="match status" value="1"/>
</dbReference>
<dbReference type="EMBL" id="JABCKI010005896">
    <property type="protein sequence ID" value="KAG5636760.1"/>
    <property type="molecule type" value="Genomic_DNA"/>
</dbReference>
<comment type="caution">
    <text evidence="4">The sequence shown here is derived from an EMBL/GenBank/DDBJ whole genome shotgun (WGS) entry which is preliminary data.</text>
</comment>
<feature type="transmembrane region" description="Helical" evidence="2">
    <location>
        <begin position="16"/>
        <end position="36"/>
    </location>
</feature>
<reference evidence="4" key="1">
    <citation type="submission" date="2021-02" db="EMBL/GenBank/DDBJ databases">
        <authorList>
            <person name="Nieuwenhuis M."/>
            <person name="Van De Peppel L.J.J."/>
        </authorList>
    </citation>
    <scope>NUCLEOTIDE SEQUENCE</scope>
    <source>
        <strain evidence="4">D49</strain>
    </source>
</reference>
<dbReference type="Proteomes" id="UP000717328">
    <property type="component" value="Unassembled WGS sequence"/>
</dbReference>
<dbReference type="InterPro" id="IPR052971">
    <property type="entry name" value="TRP_calcium_channel"/>
</dbReference>
<organism evidence="4 5">
    <name type="scientific">Sphagnurus paluster</name>
    <dbReference type="NCBI Taxonomy" id="117069"/>
    <lineage>
        <taxon>Eukaryota</taxon>
        <taxon>Fungi</taxon>
        <taxon>Dikarya</taxon>
        <taxon>Basidiomycota</taxon>
        <taxon>Agaricomycotina</taxon>
        <taxon>Agaricomycetes</taxon>
        <taxon>Agaricomycetidae</taxon>
        <taxon>Agaricales</taxon>
        <taxon>Tricholomatineae</taxon>
        <taxon>Lyophyllaceae</taxon>
        <taxon>Sphagnurus</taxon>
    </lineage>
</organism>
<dbReference type="InterPro" id="IPR056336">
    <property type="entry name" value="YVC1_C"/>
</dbReference>